<organism evidence="2 3">
    <name type="scientific">Canavalia gladiata</name>
    <name type="common">Sword bean</name>
    <name type="synonym">Dolichos gladiatus</name>
    <dbReference type="NCBI Taxonomy" id="3824"/>
    <lineage>
        <taxon>Eukaryota</taxon>
        <taxon>Viridiplantae</taxon>
        <taxon>Streptophyta</taxon>
        <taxon>Embryophyta</taxon>
        <taxon>Tracheophyta</taxon>
        <taxon>Spermatophyta</taxon>
        <taxon>Magnoliopsida</taxon>
        <taxon>eudicotyledons</taxon>
        <taxon>Gunneridae</taxon>
        <taxon>Pentapetalae</taxon>
        <taxon>rosids</taxon>
        <taxon>fabids</taxon>
        <taxon>Fabales</taxon>
        <taxon>Fabaceae</taxon>
        <taxon>Papilionoideae</taxon>
        <taxon>50 kb inversion clade</taxon>
        <taxon>NPAAA clade</taxon>
        <taxon>indigoferoid/millettioid clade</taxon>
        <taxon>Phaseoleae</taxon>
        <taxon>Canavalia</taxon>
    </lineage>
</organism>
<keyword evidence="1" id="KW-0732">Signal</keyword>
<evidence type="ECO:0000313" key="3">
    <source>
        <dbReference type="Proteomes" id="UP001367508"/>
    </source>
</evidence>
<reference evidence="2 3" key="1">
    <citation type="submission" date="2024-01" db="EMBL/GenBank/DDBJ databases">
        <title>The genomes of 5 underutilized Papilionoideae crops provide insights into root nodulation and disease resistanc.</title>
        <authorList>
            <person name="Jiang F."/>
        </authorList>
    </citation>
    <scope>NUCLEOTIDE SEQUENCE [LARGE SCALE GENOMIC DNA]</scope>
    <source>
        <strain evidence="2">LVBAO_FW01</strain>
        <tissue evidence="2">Leaves</tissue>
    </source>
</reference>
<protein>
    <submittedName>
        <fullName evidence="2">Uncharacterized protein</fullName>
    </submittedName>
</protein>
<comment type="caution">
    <text evidence="2">The sequence shown here is derived from an EMBL/GenBank/DDBJ whole genome shotgun (WGS) entry which is preliminary data.</text>
</comment>
<dbReference type="Proteomes" id="UP001367508">
    <property type="component" value="Unassembled WGS sequence"/>
</dbReference>
<dbReference type="EMBL" id="JAYMYQ010000004">
    <property type="protein sequence ID" value="KAK7339314.1"/>
    <property type="molecule type" value="Genomic_DNA"/>
</dbReference>
<sequence length="159" mass="17845">MNTALICIFLSRFPFLEPQEFQEDECVRCYGFLCFGIIALTSIMFSNRNLNLADQEAVVGAHGSTWIFTKEQVLKTSTFHAIPLHGISTLSMPWISQALTWCTRTVATLHAMEASEQSLQMTMDRGMVRKIRPYSPAELISTKTQGKLVMGTLHMHVSG</sequence>
<evidence type="ECO:0000313" key="2">
    <source>
        <dbReference type="EMBL" id="KAK7339314.1"/>
    </source>
</evidence>
<gene>
    <name evidence="2" type="ORF">VNO77_19973</name>
</gene>
<name>A0AAN9LNP4_CANGL</name>
<proteinExistence type="predicted"/>
<accession>A0AAN9LNP4</accession>
<evidence type="ECO:0000256" key="1">
    <source>
        <dbReference type="SAM" id="SignalP"/>
    </source>
</evidence>
<feature type="chain" id="PRO_5042971919" evidence="1">
    <location>
        <begin position="19"/>
        <end position="159"/>
    </location>
</feature>
<dbReference type="AlphaFoldDB" id="A0AAN9LNP4"/>
<feature type="signal peptide" evidence="1">
    <location>
        <begin position="1"/>
        <end position="18"/>
    </location>
</feature>
<keyword evidence="3" id="KW-1185">Reference proteome</keyword>